<dbReference type="SUPFAM" id="SSF158544">
    <property type="entry name" value="GspK insert domain-like"/>
    <property type="match status" value="1"/>
</dbReference>
<accession>A0AAJ6LZ09</accession>
<dbReference type="GO" id="GO:0009306">
    <property type="term" value="P:protein secretion"/>
    <property type="evidence" value="ECO:0007669"/>
    <property type="project" value="InterPro"/>
</dbReference>
<dbReference type="EMBL" id="CP134081">
    <property type="protein sequence ID" value="WNC09769.1"/>
    <property type="molecule type" value="Genomic_DNA"/>
</dbReference>
<protein>
    <submittedName>
        <fullName evidence="1">Type II secretion system protein GspK</fullName>
    </submittedName>
</protein>
<gene>
    <name evidence="1" type="ORF">RI108_21390</name>
</gene>
<dbReference type="Proteomes" id="UP001258207">
    <property type="component" value="Chromosome"/>
</dbReference>
<evidence type="ECO:0000313" key="2">
    <source>
        <dbReference type="Proteomes" id="UP001258207"/>
    </source>
</evidence>
<dbReference type="InterPro" id="IPR005628">
    <property type="entry name" value="GspK"/>
</dbReference>
<dbReference type="GO" id="GO:0016020">
    <property type="term" value="C:membrane"/>
    <property type="evidence" value="ECO:0007669"/>
    <property type="project" value="InterPro"/>
</dbReference>
<dbReference type="InterPro" id="IPR038072">
    <property type="entry name" value="GspK_central_sf"/>
</dbReference>
<dbReference type="PANTHER" id="PTHR38831:SF1">
    <property type="entry name" value="TYPE II SECRETION SYSTEM PROTEIN K-RELATED"/>
    <property type="match status" value="1"/>
</dbReference>
<proteinExistence type="predicted"/>
<dbReference type="AlphaFoldDB" id="A0AAJ6LZ09"/>
<organism evidence="1 2">
    <name type="scientific">Pseudomonas coleopterorum</name>
    <dbReference type="NCBI Taxonomy" id="1605838"/>
    <lineage>
        <taxon>Bacteria</taxon>
        <taxon>Pseudomonadati</taxon>
        <taxon>Pseudomonadota</taxon>
        <taxon>Gammaproteobacteria</taxon>
        <taxon>Pseudomonadales</taxon>
        <taxon>Pseudomonadaceae</taxon>
        <taxon>Pseudomonas</taxon>
    </lineage>
</organism>
<sequence>MRRQRGVALLLVLWVLALLSALLAGLVGWVHLQNRQALWQRQHTQALLAAEAGVGMAVVAQLQRDPQRHWLADGQAHALSFNGAQLAVSLRSEQGKLDLNAGSAEQIARLLQAAGASAEQARQLARALEERRGDGHAPLRMLEELRAIPGMDQSLYRRAAPYLTLWSGLPSPEPRLAAPWLRRALDLPQGGPMGEDAGPIVTIRSQATLPGGYTTTLRVTLLLNPSKEGARPYRVLRWQE</sequence>
<dbReference type="RefSeq" id="WP_090355221.1">
    <property type="nucleotide sequence ID" value="NZ_CP134081.1"/>
</dbReference>
<name>A0AAJ6LZ09_9PSED</name>
<evidence type="ECO:0000313" key="1">
    <source>
        <dbReference type="EMBL" id="WNC09769.1"/>
    </source>
</evidence>
<dbReference type="PANTHER" id="PTHR38831">
    <property type="entry name" value="TYPE II SECRETION SYSTEM PROTEIN K"/>
    <property type="match status" value="1"/>
</dbReference>
<reference evidence="1" key="1">
    <citation type="submission" date="2023-09" db="EMBL/GenBank/DDBJ databases">
        <title>First report of Pseudomonas coleopterorum DJ13 causing leaf spot on Rhododendron pulchrum Sweet in China.</title>
        <authorList>
            <person name="Zhang Y."/>
        </authorList>
    </citation>
    <scope>NUCLEOTIDE SEQUENCE</scope>
    <source>
        <strain evidence="1">DJ13</strain>
    </source>
</reference>